<dbReference type="InterPro" id="IPR036113">
    <property type="entry name" value="Asp/Glu-ADT_sf_sub_c"/>
</dbReference>
<organism evidence="2 3">
    <name type="scientific">Gulbenkiania indica</name>
    <dbReference type="NCBI Taxonomy" id="375574"/>
    <lineage>
        <taxon>Bacteria</taxon>
        <taxon>Pseudomonadati</taxon>
        <taxon>Pseudomonadota</taxon>
        <taxon>Betaproteobacteria</taxon>
        <taxon>Neisseriales</taxon>
        <taxon>Chromobacteriaceae</taxon>
        <taxon>Gulbenkiania</taxon>
    </lineage>
</organism>
<dbReference type="OrthoDB" id="9794326at2"/>
<gene>
    <name evidence="1" type="primary">gatC</name>
    <name evidence="2" type="ORF">Ga0061063_1796</name>
</gene>
<dbReference type="Pfam" id="PF02686">
    <property type="entry name" value="GatC"/>
    <property type="match status" value="1"/>
</dbReference>
<dbReference type="PANTHER" id="PTHR15004:SF0">
    <property type="entry name" value="GLUTAMYL-TRNA(GLN) AMIDOTRANSFERASE SUBUNIT C, MITOCHONDRIAL"/>
    <property type="match status" value="1"/>
</dbReference>
<dbReference type="AlphaFoldDB" id="A0A0K6GXS3"/>
<dbReference type="GO" id="GO:0016740">
    <property type="term" value="F:transferase activity"/>
    <property type="evidence" value="ECO:0007669"/>
    <property type="project" value="UniProtKB-KW"/>
</dbReference>
<dbReference type="Gene3D" id="1.10.20.60">
    <property type="entry name" value="Glu-tRNAGln amidotransferase C subunit, N-terminal domain"/>
    <property type="match status" value="1"/>
</dbReference>
<dbReference type="EMBL" id="CYHA01000003">
    <property type="protein sequence ID" value="CUA83542.1"/>
    <property type="molecule type" value="Genomic_DNA"/>
</dbReference>
<dbReference type="STRING" id="375574.GCA_001418035_01588"/>
<dbReference type="HAMAP" id="MF_00122">
    <property type="entry name" value="GatC"/>
    <property type="match status" value="1"/>
</dbReference>
<dbReference type="GO" id="GO:0006412">
    <property type="term" value="P:translation"/>
    <property type="evidence" value="ECO:0007669"/>
    <property type="project" value="UniProtKB-UniRule"/>
</dbReference>
<comment type="similarity">
    <text evidence="1">Belongs to the GatC family.</text>
</comment>
<keyword evidence="2" id="KW-0808">Transferase</keyword>
<dbReference type="GO" id="GO:0006450">
    <property type="term" value="P:regulation of translational fidelity"/>
    <property type="evidence" value="ECO:0007669"/>
    <property type="project" value="InterPro"/>
</dbReference>
<dbReference type="GO" id="GO:0050566">
    <property type="term" value="F:asparaginyl-tRNA synthase (glutamine-hydrolyzing) activity"/>
    <property type="evidence" value="ECO:0007669"/>
    <property type="project" value="RHEA"/>
</dbReference>
<evidence type="ECO:0000313" key="2">
    <source>
        <dbReference type="EMBL" id="CUA83542.1"/>
    </source>
</evidence>
<comment type="catalytic activity">
    <reaction evidence="1">
        <text>L-aspartyl-tRNA(Asn) + L-glutamine + ATP + H2O = L-asparaginyl-tRNA(Asn) + L-glutamate + ADP + phosphate + 2 H(+)</text>
        <dbReference type="Rhea" id="RHEA:14513"/>
        <dbReference type="Rhea" id="RHEA-COMP:9674"/>
        <dbReference type="Rhea" id="RHEA-COMP:9677"/>
        <dbReference type="ChEBI" id="CHEBI:15377"/>
        <dbReference type="ChEBI" id="CHEBI:15378"/>
        <dbReference type="ChEBI" id="CHEBI:29985"/>
        <dbReference type="ChEBI" id="CHEBI:30616"/>
        <dbReference type="ChEBI" id="CHEBI:43474"/>
        <dbReference type="ChEBI" id="CHEBI:58359"/>
        <dbReference type="ChEBI" id="CHEBI:78515"/>
        <dbReference type="ChEBI" id="CHEBI:78516"/>
        <dbReference type="ChEBI" id="CHEBI:456216"/>
    </reaction>
</comment>
<accession>A0A0K6GXS3</accession>
<dbReference type="InterPro" id="IPR003837">
    <property type="entry name" value="GatC"/>
</dbReference>
<keyword evidence="1" id="KW-0436">Ligase</keyword>
<name>A0A0K6GXS3_9NEIS</name>
<evidence type="ECO:0000256" key="1">
    <source>
        <dbReference type="HAMAP-Rule" id="MF_00122"/>
    </source>
</evidence>
<comment type="subunit">
    <text evidence="1">Heterotrimer of A, B and C subunits.</text>
</comment>
<comment type="catalytic activity">
    <reaction evidence="1">
        <text>L-glutamyl-tRNA(Gln) + L-glutamine + ATP + H2O = L-glutaminyl-tRNA(Gln) + L-glutamate + ADP + phosphate + H(+)</text>
        <dbReference type="Rhea" id="RHEA:17521"/>
        <dbReference type="Rhea" id="RHEA-COMP:9681"/>
        <dbReference type="Rhea" id="RHEA-COMP:9684"/>
        <dbReference type="ChEBI" id="CHEBI:15377"/>
        <dbReference type="ChEBI" id="CHEBI:15378"/>
        <dbReference type="ChEBI" id="CHEBI:29985"/>
        <dbReference type="ChEBI" id="CHEBI:30616"/>
        <dbReference type="ChEBI" id="CHEBI:43474"/>
        <dbReference type="ChEBI" id="CHEBI:58359"/>
        <dbReference type="ChEBI" id="CHEBI:78520"/>
        <dbReference type="ChEBI" id="CHEBI:78521"/>
        <dbReference type="ChEBI" id="CHEBI:456216"/>
    </reaction>
</comment>
<protein>
    <recommendedName>
        <fullName evidence="1">Aspartyl/glutamyl-tRNA(Asn/Gln) amidotransferase subunit C</fullName>
        <shortName evidence="1">Asp/Glu-ADT subunit C</shortName>
        <ecNumber evidence="1">6.3.5.-</ecNumber>
    </recommendedName>
</protein>
<dbReference type="GO" id="GO:0005524">
    <property type="term" value="F:ATP binding"/>
    <property type="evidence" value="ECO:0007669"/>
    <property type="project" value="UniProtKB-KW"/>
</dbReference>
<evidence type="ECO:0000313" key="3">
    <source>
        <dbReference type="Proteomes" id="UP000243535"/>
    </source>
</evidence>
<dbReference type="EC" id="6.3.5.-" evidence="1"/>
<reference evidence="3" key="1">
    <citation type="submission" date="2015-08" db="EMBL/GenBank/DDBJ databases">
        <authorList>
            <person name="Varghese N."/>
        </authorList>
    </citation>
    <scope>NUCLEOTIDE SEQUENCE [LARGE SCALE GENOMIC DNA]</scope>
    <source>
        <strain evidence="3">DSM 17901</strain>
    </source>
</reference>
<keyword evidence="1" id="KW-0067">ATP-binding</keyword>
<keyword evidence="3" id="KW-1185">Reference proteome</keyword>
<keyword evidence="1" id="KW-0547">Nucleotide-binding</keyword>
<dbReference type="RefSeq" id="WP_054285218.1">
    <property type="nucleotide sequence ID" value="NZ_CYHA01000003.1"/>
</dbReference>
<proteinExistence type="inferred from homology"/>
<dbReference type="NCBIfam" id="TIGR00135">
    <property type="entry name" value="gatC"/>
    <property type="match status" value="1"/>
</dbReference>
<dbReference type="SUPFAM" id="SSF141000">
    <property type="entry name" value="Glu-tRNAGln amidotransferase C subunit"/>
    <property type="match status" value="1"/>
</dbReference>
<dbReference type="GO" id="GO:0050567">
    <property type="term" value="F:glutaminyl-tRNA synthase (glutamine-hydrolyzing) activity"/>
    <property type="evidence" value="ECO:0007669"/>
    <property type="project" value="UniProtKB-UniRule"/>
</dbReference>
<dbReference type="GO" id="GO:0070681">
    <property type="term" value="P:glutaminyl-tRNAGln biosynthesis via transamidation"/>
    <property type="evidence" value="ECO:0007669"/>
    <property type="project" value="TreeGrafter"/>
</dbReference>
<sequence length="95" mass="10583">MSLTHQDVARIARLARIAVTEDEIAATSEKLNGIFGLIEEMQAVNTDGIEPMAHPQDVFLRLREDAVTEPNRREAFQSVAPQVEKGLFLVPKVIE</sequence>
<dbReference type="Proteomes" id="UP000243535">
    <property type="component" value="Unassembled WGS sequence"/>
</dbReference>
<dbReference type="PANTHER" id="PTHR15004">
    <property type="entry name" value="GLUTAMYL-TRNA(GLN) AMIDOTRANSFERASE SUBUNIT C, MITOCHONDRIAL"/>
    <property type="match status" value="1"/>
</dbReference>
<comment type="function">
    <text evidence="1">Allows the formation of correctly charged Asn-tRNA(Asn) or Gln-tRNA(Gln) through the transamidation of misacylated Asp-tRNA(Asn) or Glu-tRNA(Gln) in organisms which lack either or both of asparaginyl-tRNA or glutaminyl-tRNA synthetases. The reaction takes place in the presence of glutamine and ATP through an activated phospho-Asp-tRNA(Asn) or phospho-Glu-tRNA(Gln).</text>
</comment>
<keyword evidence="1" id="KW-0648">Protein biosynthesis</keyword>